<evidence type="ECO:0000313" key="4">
    <source>
        <dbReference type="Proteomes" id="UP000677054"/>
    </source>
</evidence>
<gene>
    <name evidence="3" type="ORF">DSTB1V02_LOCUS569</name>
</gene>
<feature type="compositionally biased region" description="Basic and acidic residues" evidence="2">
    <location>
        <begin position="765"/>
        <end position="780"/>
    </location>
</feature>
<evidence type="ECO:0000256" key="2">
    <source>
        <dbReference type="SAM" id="MobiDB-lite"/>
    </source>
</evidence>
<feature type="compositionally biased region" description="Basic and acidic residues" evidence="2">
    <location>
        <begin position="680"/>
        <end position="706"/>
    </location>
</feature>
<keyword evidence="4" id="KW-1185">Reference proteome</keyword>
<dbReference type="PROSITE" id="PS50143">
    <property type="entry name" value="BIR_REPEAT_2"/>
    <property type="match status" value="1"/>
</dbReference>
<dbReference type="EMBL" id="LR899557">
    <property type="protein sequence ID" value="CAD7240548.1"/>
    <property type="molecule type" value="Genomic_DNA"/>
</dbReference>
<dbReference type="InterPro" id="IPR050784">
    <property type="entry name" value="IAP"/>
</dbReference>
<dbReference type="CDD" id="cd00022">
    <property type="entry name" value="BIR"/>
    <property type="match status" value="1"/>
</dbReference>
<dbReference type="PANTHER" id="PTHR10044">
    <property type="entry name" value="INHIBITOR OF APOPTOSIS"/>
    <property type="match status" value="1"/>
</dbReference>
<feature type="region of interest" description="Disordered" evidence="2">
    <location>
        <begin position="511"/>
        <end position="536"/>
    </location>
</feature>
<dbReference type="SUPFAM" id="SSF57924">
    <property type="entry name" value="Inhibitor of apoptosis (IAP) repeat"/>
    <property type="match status" value="1"/>
</dbReference>
<protein>
    <submittedName>
        <fullName evidence="3">Uncharacterized protein</fullName>
    </submittedName>
</protein>
<dbReference type="GO" id="GO:0005737">
    <property type="term" value="C:cytoplasm"/>
    <property type="evidence" value="ECO:0007669"/>
    <property type="project" value="TreeGrafter"/>
</dbReference>
<reference evidence="3" key="1">
    <citation type="submission" date="2020-11" db="EMBL/GenBank/DDBJ databases">
        <authorList>
            <person name="Tran Van P."/>
        </authorList>
    </citation>
    <scope>NUCLEOTIDE SEQUENCE</scope>
</reference>
<dbReference type="Proteomes" id="UP000677054">
    <property type="component" value="Unassembled WGS sequence"/>
</dbReference>
<organism evidence="3">
    <name type="scientific">Darwinula stevensoni</name>
    <dbReference type="NCBI Taxonomy" id="69355"/>
    <lineage>
        <taxon>Eukaryota</taxon>
        <taxon>Metazoa</taxon>
        <taxon>Ecdysozoa</taxon>
        <taxon>Arthropoda</taxon>
        <taxon>Crustacea</taxon>
        <taxon>Oligostraca</taxon>
        <taxon>Ostracoda</taxon>
        <taxon>Podocopa</taxon>
        <taxon>Podocopida</taxon>
        <taxon>Darwinulocopina</taxon>
        <taxon>Darwinuloidea</taxon>
        <taxon>Darwinulidae</taxon>
        <taxon>Darwinula</taxon>
    </lineage>
</organism>
<proteinExistence type="predicted"/>
<feature type="region of interest" description="Disordered" evidence="2">
    <location>
        <begin position="603"/>
        <end position="781"/>
    </location>
</feature>
<dbReference type="EMBL" id="CAJPEV010000040">
    <property type="protein sequence ID" value="CAG0879392.1"/>
    <property type="molecule type" value="Genomic_DNA"/>
</dbReference>
<evidence type="ECO:0000313" key="3">
    <source>
        <dbReference type="EMBL" id="CAD7240548.1"/>
    </source>
</evidence>
<dbReference type="Pfam" id="PF00653">
    <property type="entry name" value="BIR"/>
    <property type="match status" value="1"/>
</dbReference>
<feature type="compositionally biased region" description="Basic residues" evidence="2">
    <location>
        <begin position="740"/>
        <end position="751"/>
    </location>
</feature>
<feature type="compositionally biased region" description="Basic and acidic residues" evidence="2">
    <location>
        <begin position="17"/>
        <end position="33"/>
    </location>
</feature>
<dbReference type="InterPro" id="IPR001370">
    <property type="entry name" value="BIR_rpt"/>
</dbReference>
<dbReference type="SUPFAM" id="SSF52540">
    <property type="entry name" value="P-loop containing nucleoside triphosphate hydrolases"/>
    <property type="match status" value="1"/>
</dbReference>
<feature type="region of interest" description="Disordered" evidence="2">
    <location>
        <begin position="16"/>
        <end position="38"/>
    </location>
</feature>
<name>A0A7R8ZZS0_9CRUS</name>
<dbReference type="OrthoDB" id="125347at2759"/>
<dbReference type="InterPro" id="IPR027417">
    <property type="entry name" value="P-loop_NTPase"/>
</dbReference>
<dbReference type="PANTHER" id="PTHR10044:SF139">
    <property type="entry name" value="DEATH-ASSOCIATED INHIBITOR OF APOPTOSIS 2"/>
    <property type="match status" value="1"/>
</dbReference>
<evidence type="ECO:0000256" key="1">
    <source>
        <dbReference type="SAM" id="Coils"/>
    </source>
</evidence>
<dbReference type="Gene3D" id="1.10.1170.10">
    <property type="entry name" value="Inhibitor Of Apoptosis Protein (2mihbC-IAP-1), Chain A"/>
    <property type="match status" value="1"/>
</dbReference>
<sequence>DDLIVTEPVTEASIIADIKDRSQESEPGDKSDGEQEATYNALPPSLSYANDALAIVRKFLISRGEVPVDLFEAVGKLEDFHFSIASSFTKQMKITDYMSEQKKCLNCEKFRSLGELQSSKRIRDIDIRENIKVNMGAKEEMSLEFAAAEYVKLHYEEWDTRAYSLPEGYMLMLSENKLNDLRKKNFQEDLGMPLDYLSVAMVFNRLKDLFQNVPSLTLADYAFKDTFFRGFPTSHVKLAGFAALPMLSKLSLEKVIPCKDCMARILTEDDLENPMSFSSFLAVNGISLKDWDQSHKSPVMETYKEIFKLYVCAASTMVIPRNPIQLLSKSDEQMEKTLLILTREQKQLVDSPERVILMTGVSGTGKTVVLKRRALHCAKDGAKLLVINIAGGFLTEEFRRYLKGEFLRQSSPCVALQGQSPENVQLPSDQMQGGPSHPQYATKEARKKTFDSWPENMSQSPEQMADAGFFYIGHVSGVLDHVRCFYCSVGVLNWEPNDDPMSEHRRWSRPCPYINPKDKESTSDTHQAPSKEPILPSQEASSFLRSFEHQSSDPEAEEVLEYLRTLATLCSNVGKDPEPAMQNVSQLLNSRPPFHRNQIKKVLVPSPKSEMEKHQSPRDSKTPLGDAEKGYPGKGQEETREIGFHAPDASEAKDDSLKTQAKKCGKGSGRTVQDEIGEIGFHDPDGSKEHMQKDASPKTQGKERGKGKGRPPGAGQEETREIGFHAPDASEAKDDSLKTQAKKCGKGKKKRMDQPGVESRRKHQDKMESFGRNEPGRRETNAALTQENIEVVDGREEGLEEDLRRLKNFLEKHGKGKHILIDEVPITLGFGSIITPEALSHHWQWIKDVEARLIATTEENKVIMIEEEEKITGKFSRVVREIKEWEFDESKVNDAKLSETLGRAWQEYKVNRVDELCEYDFPMQPYPEMHWNGENGDMDKDVDKDADETVEKEVDEDVDRMLGSWLCGIFGYPASGKSRRVDRLIAKVAGRVTGSTEKVTGEILVYNFGSKLYRHVLEQRWKAKSNVKIIPMNFSDFHNNILKLAARRKKADWTKKDEGDFRVMFSMFGDKDGISLHGSQLACLKEVQKSIRKFVLDHKYFSSMYSEYNPKMENRQMREEEGEKNMDGVEEAEEKFDGKEVEEVKPMKWVDNLFDMLGVMDEENIFFYESQLASLKEAQKANRNCLVLRSLSNQSSDTAVVVEEAQRVKKKVEKEANGMQEAEEKIDVWEKNGKMVEGKEERQKSTDNPLIVVLEDCPYIYDFTAESVALLKKLEMKLVFVFKPHSGYDLKVGVYEYIKKLEETEDCAAIVLQSQSPCPAFMEHIRKNETSVPLNLEAKTLSISGLINAIVPGPSVFWINIANRECPGQHWGYVCKRSSTCGKTSKILSVNILDQLLQSDFCEHKNEVPLVLVSDEYLLLNMQERIKKILPNTLVMHPKDFRGCEASIVVSFNVNDEWLLEVISRSRNLLIIIDNLPDHKHLWQEMEKEGQVKSYPCCCDREEDDIGILLRLDDQEMFLEQENEGNQLKLRKQQVRLRSRQEFFTCGVAAPYCPTWDQIGYRFGMTALNRKGLLDENTGIILSISAETWKAIAGNLSPSSSSPFNDWGYGWLGLLGEVPELHEEKKKKILENLRKMGVEWEDEDNPPVPLRMGDMKASSGILASLSLSISGSLLHLPILQDLRSSPSHPREFQNHHKIPEYRPYRQVHERNVLRQLDQDRQYRQKERNRPEKTPWMVKDKFPPVYQDHQIPDSVKKIYFHGRVDVHWDLHTVPLLWALDRHLMYLHPLSPGELLKRAWW</sequence>
<dbReference type="SMART" id="SM00238">
    <property type="entry name" value="BIR"/>
    <property type="match status" value="1"/>
</dbReference>
<feature type="compositionally biased region" description="Basic and acidic residues" evidence="2">
    <location>
        <begin position="609"/>
        <end position="657"/>
    </location>
</feature>
<feature type="coiled-coil region" evidence="1">
    <location>
        <begin position="1202"/>
        <end position="1239"/>
    </location>
</feature>
<dbReference type="GO" id="GO:0005634">
    <property type="term" value="C:nucleus"/>
    <property type="evidence" value="ECO:0007669"/>
    <property type="project" value="TreeGrafter"/>
</dbReference>
<feature type="compositionally biased region" description="Basic and acidic residues" evidence="2">
    <location>
        <begin position="717"/>
        <end position="737"/>
    </location>
</feature>
<feature type="non-terminal residue" evidence="3">
    <location>
        <position position="1"/>
    </location>
</feature>
<accession>A0A7R8ZZS0</accession>
<keyword evidence="1" id="KW-0175">Coiled coil</keyword>